<accession>A0A3R7PL96</accession>
<dbReference type="Proteomes" id="UP000283509">
    <property type="component" value="Unassembled WGS sequence"/>
</dbReference>
<sequence>MGSKYIKDLQRICIYVAQDCAVYIQDVLDLCSTSCLCNKGKLTQTAKEAEAWRLRMRQMGKSGRNYLDQSSQWGHVESSGRDSNRVNGQENHMNGTKREGQNEKLSSENLAGDMARVNAGAASLLMKIITYPSETWKGLNI</sequence>
<dbReference type="EMBL" id="QCYY01001760">
    <property type="protein sequence ID" value="ROT75525.1"/>
    <property type="molecule type" value="Genomic_DNA"/>
</dbReference>
<dbReference type="OrthoDB" id="2960936at2759"/>
<feature type="compositionally biased region" description="Polar residues" evidence="1">
    <location>
        <begin position="85"/>
        <end position="94"/>
    </location>
</feature>
<proteinExistence type="predicted"/>
<dbReference type="AlphaFoldDB" id="A0A3R7PL96"/>
<reference evidence="2 3" key="1">
    <citation type="submission" date="2018-04" db="EMBL/GenBank/DDBJ databases">
        <authorList>
            <person name="Zhang X."/>
            <person name="Yuan J."/>
            <person name="Li F."/>
            <person name="Xiang J."/>
        </authorList>
    </citation>
    <scope>NUCLEOTIDE SEQUENCE [LARGE SCALE GENOMIC DNA]</scope>
    <source>
        <tissue evidence="2">Muscle</tissue>
    </source>
</reference>
<organism evidence="2 3">
    <name type="scientific">Penaeus vannamei</name>
    <name type="common">Whiteleg shrimp</name>
    <name type="synonym">Litopenaeus vannamei</name>
    <dbReference type="NCBI Taxonomy" id="6689"/>
    <lineage>
        <taxon>Eukaryota</taxon>
        <taxon>Metazoa</taxon>
        <taxon>Ecdysozoa</taxon>
        <taxon>Arthropoda</taxon>
        <taxon>Crustacea</taxon>
        <taxon>Multicrustacea</taxon>
        <taxon>Malacostraca</taxon>
        <taxon>Eumalacostraca</taxon>
        <taxon>Eucarida</taxon>
        <taxon>Decapoda</taxon>
        <taxon>Dendrobranchiata</taxon>
        <taxon>Penaeoidea</taxon>
        <taxon>Penaeidae</taxon>
        <taxon>Penaeus</taxon>
    </lineage>
</organism>
<feature type="region of interest" description="Disordered" evidence="1">
    <location>
        <begin position="65"/>
        <end position="104"/>
    </location>
</feature>
<keyword evidence="3" id="KW-1185">Reference proteome</keyword>
<evidence type="ECO:0000313" key="3">
    <source>
        <dbReference type="Proteomes" id="UP000283509"/>
    </source>
</evidence>
<name>A0A3R7PL96_PENVA</name>
<protein>
    <submittedName>
        <fullName evidence="2">Uncharacterized protein</fullName>
    </submittedName>
</protein>
<evidence type="ECO:0000313" key="2">
    <source>
        <dbReference type="EMBL" id="ROT75525.1"/>
    </source>
</evidence>
<evidence type="ECO:0000256" key="1">
    <source>
        <dbReference type="SAM" id="MobiDB-lite"/>
    </source>
</evidence>
<comment type="caution">
    <text evidence="2">The sequence shown here is derived from an EMBL/GenBank/DDBJ whole genome shotgun (WGS) entry which is preliminary data.</text>
</comment>
<reference evidence="2 3" key="2">
    <citation type="submission" date="2019-01" db="EMBL/GenBank/DDBJ databases">
        <title>The decoding of complex shrimp genome reveals the adaptation for benthos swimmer, frequently molting mechanism and breeding impact on genome.</title>
        <authorList>
            <person name="Sun Y."/>
            <person name="Gao Y."/>
            <person name="Yu Y."/>
        </authorList>
    </citation>
    <scope>NUCLEOTIDE SEQUENCE [LARGE SCALE GENOMIC DNA]</scope>
    <source>
        <tissue evidence="2">Muscle</tissue>
    </source>
</reference>
<gene>
    <name evidence="2" type="ORF">C7M84_005918</name>
</gene>